<keyword evidence="2" id="KW-0732">Signal</keyword>
<evidence type="ECO:0000256" key="1">
    <source>
        <dbReference type="SAM" id="MobiDB-lite"/>
    </source>
</evidence>
<comment type="caution">
    <text evidence="3">The sequence shown here is derived from an EMBL/GenBank/DDBJ whole genome shotgun (WGS) entry which is preliminary data.</text>
</comment>
<evidence type="ECO:0000313" key="3">
    <source>
        <dbReference type="EMBL" id="MFB9832104.1"/>
    </source>
</evidence>
<accession>A0ABV5YAQ2</accession>
<evidence type="ECO:0008006" key="5">
    <source>
        <dbReference type="Google" id="ProtNLM"/>
    </source>
</evidence>
<dbReference type="EMBL" id="JBHLZP010000038">
    <property type="protein sequence ID" value="MFB9832104.1"/>
    <property type="molecule type" value="Genomic_DNA"/>
</dbReference>
<dbReference type="RefSeq" id="WP_378197514.1">
    <property type="nucleotide sequence ID" value="NZ_JBHLZP010000038.1"/>
</dbReference>
<organism evidence="3 4">
    <name type="scientific">Actinoallomurus acaciae</name>
    <dbReference type="NCBI Taxonomy" id="502577"/>
    <lineage>
        <taxon>Bacteria</taxon>
        <taxon>Bacillati</taxon>
        <taxon>Actinomycetota</taxon>
        <taxon>Actinomycetes</taxon>
        <taxon>Streptosporangiales</taxon>
        <taxon>Thermomonosporaceae</taxon>
        <taxon>Actinoallomurus</taxon>
    </lineage>
</organism>
<gene>
    <name evidence="3" type="ORF">ACFFNX_07870</name>
</gene>
<dbReference type="Proteomes" id="UP001589627">
    <property type="component" value="Unassembled WGS sequence"/>
</dbReference>
<sequence>MRFRKCVGPLVLMGLLAACGGRTDGGGFHPNGQATDDDSSAAPLSGAPGSAGASAGTTTPGAGGPMPKTPQSALAAYRGYQLTYEMAYENNDPSLLNPVAVDPLLSTVTRDINEIRAQGYIWRFHNVLNPHVQGTSADGSTVVVLDCIKTLGSYKFSAKTGRRLGSYRGGTAAYQATMRYSDSTWKISEATEGEKC</sequence>
<keyword evidence="4" id="KW-1185">Reference proteome</keyword>
<feature type="region of interest" description="Disordered" evidence="1">
    <location>
        <begin position="28"/>
        <end position="70"/>
    </location>
</feature>
<feature type="compositionally biased region" description="Low complexity" evidence="1">
    <location>
        <begin position="40"/>
        <end position="60"/>
    </location>
</feature>
<reference evidence="3 4" key="1">
    <citation type="submission" date="2024-09" db="EMBL/GenBank/DDBJ databases">
        <authorList>
            <person name="Sun Q."/>
            <person name="Mori K."/>
        </authorList>
    </citation>
    <scope>NUCLEOTIDE SEQUENCE [LARGE SCALE GENOMIC DNA]</scope>
    <source>
        <strain evidence="3 4">TBRC 0563</strain>
    </source>
</reference>
<name>A0ABV5YAQ2_9ACTN</name>
<feature type="signal peptide" evidence="2">
    <location>
        <begin position="1"/>
        <end position="20"/>
    </location>
</feature>
<proteinExistence type="predicted"/>
<protein>
    <recommendedName>
        <fullName evidence="5">Lipoprotein</fullName>
    </recommendedName>
</protein>
<evidence type="ECO:0000256" key="2">
    <source>
        <dbReference type="SAM" id="SignalP"/>
    </source>
</evidence>
<evidence type="ECO:0000313" key="4">
    <source>
        <dbReference type="Proteomes" id="UP001589627"/>
    </source>
</evidence>
<feature type="chain" id="PRO_5046240538" description="Lipoprotein" evidence="2">
    <location>
        <begin position="21"/>
        <end position="196"/>
    </location>
</feature>
<dbReference type="PROSITE" id="PS51257">
    <property type="entry name" value="PROKAR_LIPOPROTEIN"/>
    <property type="match status" value="1"/>
</dbReference>